<evidence type="ECO:0000313" key="3">
    <source>
        <dbReference type="EMBL" id="MFD2599590.1"/>
    </source>
</evidence>
<feature type="domain" description="NADP-dependent oxidoreductase" evidence="2">
    <location>
        <begin position="21"/>
        <end position="87"/>
    </location>
</feature>
<dbReference type="EMBL" id="JBHUMA010000006">
    <property type="protein sequence ID" value="MFD2599590.1"/>
    <property type="molecule type" value="Genomic_DNA"/>
</dbReference>
<evidence type="ECO:0000313" key="4">
    <source>
        <dbReference type="Proteomes" id="UP001597393"/>
    </source>
</evidence>
<evidence type="ECO:0000256" key="1">
    <source>
        <dbReference type="ARBA" id="ARBA00023002"/>
    </source>
</evidence>
<comment type="caution">
    <text evidence="3">The sequence shown here is derived from an EMBL/GenBank/DDBJ whole genome shotgun (WGS) entry which is preliminary data.</text>
</comment>
<keyword evidence="1" id="KW-0560">Oxidoreductase</keyword>
<keyword evidence="4" id="KW-1185">Reference proteome</keyword>
<organism evidence="3 4">
    <name type="scientific">Sphingobacterium corticis</name>
    <dbReference type="NCBI Taxonomy" id="1812823"/>
    <lineage>
        <taxon>Bacteria</taxon>
        <taxon>Pseudomonadati</taxon>
        <taxon>Bacteroidota</taxon>
        <taxon>Sphingobacteriia</taxon>
        <taxon>Sphingobacteriales</taxon>
        <taxon>Sphingobacteriaceae</taxon>
        <taxon>Sphingobacterium</taxon>
    </lineage>
</organism>
<name>A0ABW5NKZ8_9SPHI</name>
<dbReference type="Pfam" id="PF00248">
    <property type="entry name" value="Aldo_ket_red"/>
    <property type="match status" value="1"/>
</dbReference>
<dbReference type="RefSeq" id="WP_380869716.1">
    <property type="nucleotide sequence ID" value="NZ_JBHUMA010000006.1"/>
</dbReference>
<evidence type="ECO:0000259" key="2">
    <source>
        <dbReference type="Pfam" id="PF00248"/>
    </source>
</evidence>
<dbReference type="InterPro" id="IPR050791">
    <property type="entry name" value="Aldo-Keto_reductase"/>
</dbReference>
<dbReference type="InterPro" id="IPR023210">
    <property type="entry name" value="NADP_OxRdtase_dom"/>
</dbReference>
<gene>
    <name evidence="3" type="ORF">ACFSQ3_11555</name>
</gene>
<protein>
    <submittedName>
        <fullName evidence="3">Aldo/keto reductase</fullName>
    </submittedName>
</protein>
<reference evidence="4" key="1">
    <citation type="journal article" date="2019" name="Int. J. Syst. Evol. Microbiol.">
        <title>The Global Catalogue of Microorganisms (GCM) 10K type strain sequencing project: providing services to taxonomists for standard genome sequencing and annotation.</title>
        <authorList>
            <consortium name="The Broad Institute Genomics Platform"/>
            <consortium name="The Broad Institute Genome Sequencing Center for Infectious Disease"/>
            <person name="Wu L."/>
            <person name="Ma J."/>
        </authorList>
    </citation>
    <scope>NUCLEOTIDE SEQUENCE [LARGE SCALE GENOMIC DNA]</scope>
    <source>
        <strain evidence="4">KCTC 42248</strain>
    </source>
</reference>
<dbReference type="InterPro" id="IPR036812">
    <property type="entry name" value="NAD(P)_OxRdtase_dom_sf"/>
</dbReference>
<dbReference type="SUPFAM" id="SSF51430">
    <property type="entry name" value="NAD(P)-linked oxidoreductase"/>
    <property type="match status" value="1"/>
</dbReference>
<dbReference type="PANTHER" id="PTHR43625">
    <property type="entry name" value="AFLATOXIN B1 ALDEHYDE REDUCTASE"/>
    <property type="match status" value="1"/>
</dbReference>
<accession>A0ABW5NKZ8</accession>
<sequence>MSKCLWREAGLPRYQPDAVIANWKMIDVLKKFGDQRGLTVAQVALAWLLAQKPFIVPIPGTTKLAHLKENLAAADFAFSSVELKSLTDQLSAIEITGNRL</sequence>
<dbReference type="PANTHER" id="PTHR43625:SF77">
    <property type="entry name" value="ALDO-KETO REDUCTASE"/>
    <property type="match status" value="1"/>
</dbReference>
<proteinExistence type="predicted"/>
<dbReference type="Gene3D" id="3.20.20.100">
    <property type="entry name" value="NADP-dependent oxidoreductase domain"/>
    <property type="match status" value="1"/>
</dbReference>
<dbReference type="Proteomes" id="UP001597393">
    <property type="component" value="Unassembled WGS sequence"/>
</dbReference>